<keyword evidence="9 14" id="KW-0804">Transcription</keyword>
<reference evidence="22" key="1">
    <citation type="submission" date="2020-04" db="EMBL/GenBank/DDBJ databases">
        <title>Analysis of mating type loci in Filobasidium floriforme.</title>
        <authorList>
            <person name="Nowrousian M."/>
        </authorList>
    </citation>
    <scope>NUCLEOTIDE SEQUENCE</scope>
    <source>
        <strain evidence="22">CBS 6242</strain>
    </source>
</reference>
<feature type="domain" description="RNA polymerase Rpb2" evidence="17">
    <location>
        <begin position="1074"/>
        <end position="1198"/>
    </location>
</feature>
<dbReference type="Gene3D" id="3.90.1110.10">
    <property type="entry name" value="RNA polymerase Rpb2, domain 2"/>
    <property type="match status" value="1"/>
</dbReference>
<proteinExistence type="inferred from homology"/>
<dbReference type="Gene3D" id="2.40.50.150">
    <property type="match status" value="1"/>
</dbReference>
<dbReference type="Gene3D" id="3.90.1800.10">
    <property type="entry name" value="RNA polymerase alpha subunit dimerisation domain"/>
    <property type="match status" value="1"/>
</dbReference>
<evidence type="ECO:0000256" key="12">
    <source>
        <dbReference type="ARBA" id="ARBA00047768"/>
    </source>
</evidence>
<dbReference type="OrthoDB" id="10248617at2759"/>
<dbReference type="FunFam" id="3.90.1070.20:FF:000003">
    <property type="entry name" value="DNA-directed RNA polymerase subunit beta"/>
    <property type="match status" value="1"/>
</dbReference>
<dbReference type="FunFam" id="3.90.1100.10:FF:000016">
    <property type="entry name" value="DNA-directed RNA polymerase subunit beta"/>
    <property type="match status" value="1"/>
</dbReference>
<dbReference type="GO" id="GO:0003899">
    <property type="term" value="F:DNA-directed RNA polymerase activity"/>
    <property type="evidence" value="ECO:0007669"/>
    <property type="project" value="UniProtKB-EC"/>
</dbReference>
<dbReference type="Pfam" id="PF04563">
    <property type="entry name" value="RNA_pol_Rpb2_1"/>
    <property type="match status" value="1"/>
</dbReference>
<protein>
    <recommendedName>
        <fullName evidence="14">DNA-directed RNA polymerase subunit beta</fullName>
        <ecNumber evidence="14">2.7.7.6</ecNumber>
    </recommendedName>
</protein>
<dbReference type="InterPro" id="IPR007641">
    <property type="entry name" value="RNA_pol_Rpb2_7"/>
</dbReference>
<evidence type="ECO:0000256" key="3">
    <source>
        <dbReference type="ARBA" id="ARBA00022478"/>
    </source>
</evidence>
<keyword evidence="23" id="KW-1185">Reference proteome</keyword>
<feature type="domain" description="RNA polymerase Rpb2" evidence="20">
    <location>
        <begin position="492"/>
        <end position="556"/>
    </location>
</feature>
<dbReference type="PANTHER" id="PTHR20856">
    <property type="entry name" value="DNA-DIRECTED RNA POLYMERASE I SUBUNIT 2"/>
    <property type="match status" value="1"/>
</dbReference>
<dbReference type="InterPro" id="IPR009674">
    <property type="entry name" value="Rpa2_dom_4"/>
</dbReference>
<keyword evidence="3 14" id="KW-0240">DNA-directed RNA polymerase</keyword>
<evidence type="ECO:0000256" key="5">
    <source>
        <dbReference type="ARBA" id="ARBA00022695"/>
    </source>
</evidence>
<keyword evidence="8" id="KW-0862">Zinc</keyword>
<dbReference type="GO" id="GO:0006362">
    <property type="term" value="P:transcription elongation by RNA polymerase I"/>
    <property type="evidence" value="ECO:0007669"/>
    <property type="project" value="UniProtKB-ARBA"/>
</dbReference>
<evidence type="ECO:0000256" key="11">
    <source>
        <dbReference type="ARBA" id="ARBA00025539"/>
    </source>
</evidence>
<sequence length="1202" mass="133597">MAISIDDPLHPAGPSSSKHTFKTLERERMNRHPSETGMDHPALEEIVKPHIASFDALTDMNGDGTGLLQLGVQNILPKTVFDGKKREGAAPGSSASFGNKITFSITHVTLGKPMVPDKDRQATERRVFPSEARERLTSYRAKLAVRIKWVVSGDDGETATFEETKDCGLLPIMIKSNRCNLRGMSAAQLVGKNEESNSWGGYFIVNGNEKLIRYLILPRRNHAVSLIRPSFEKRGPTYSKYGVQLRAVRKDETACTNTLHYLTSGGATIRFAWRKNEYMIPLVLVLKALTDASDREIFQDLIQGENDNTFLTDRVELLLRSAKVWGLHTGNAALEYLGEKFRVVMGCPEDWSNLAVGGYLMEKVVMVHLESPRDKYRMLIFMLRKLYSLVSGACCADNPDSPQHQEVLLPGFLYSMIIKERFDEALNGVRAFIAQDVRRGRAGDFFDPKYFMNALAKSNFDVGQKLAYFLATGNLVSPTGLDLQQTTGYTIVAEKLNYYRYLSHFRCIHRGAFFAELKTTTVRKLLPEAWGFLCPVHTPDGSPCGLLNHLSHSCKIITETLNVDHLPALLSDLGMTQVFASNIDGRRSVCVQLDGRVIGWASPTEAKHLANALRTWKTEGNIKVPLDLEVGYVPVSKGGQYPGLYLFSSRSRMMRPVKYLANDKEDHLGTFEQVYMEVACTPEEIEKGTSTHVEFSPTNVLSVIANLTPFSDFNQSPRNMYQCQMGKQSMGTPSTALSRRTDNKMYRLQSGQTPIVRPGLHNTYGFDNFPNGTNAVVAVISYTGYDMEDAMILNKSAHERGFGYGTVYKADIFDLQGERGAVKSLTNPSLHFGMGRDVKEDSPWRNSVDDDGLPRVGARVVPGDALAAYRDDLTGKTKVHKYKGDEVAYIDEVRVLGGDAGDTEAQKIHIKLRIPRSPVIGDKFSSRHGQKGVCSQKFPMIDMPFSESGMQPDVIINPHAFPSRMTIGMFVESIAGKAGAMHGIAQDATPWQFSDSDTPVDYFGEQLRAAGYNFYGNEPMYSGITGEEFQADIYLGCVYYQRLRHMVNDKFQVRTTGPVDPLTRQPIKGRKRAGGIRFGEMERDALIAHGTSFLLQDRLMNCSDYSTAWVCRKCGSLISLGYEETVGDVSGDSSGGEYCRICRNEDEHHKGDGVTVNVPGSVRVSPHNAKGKNMDVIAVPYVFRYLCAEMAAMGIKISVSVQ</sequence>
<evidence type="ECO:0000313" key="22">
    <source>
        <dbReference type="EMBL" id="KAG7527532.1"/>
    </source>
</evidence>
<dbReference type="FunFam" id="3.90.1800.10:FF:000004">
    <property type="entry name" value="DNA-directed RNA polymerase subunit beta"/>
    <property type="match status" value="1"/>
</dbReference>
<evidence type="ECO:0000259" key="20">
    <source>
        <dbReference type="Pfam" id="PF04565"/>
    </source>
</evidence>
<feature type="domain" description="DNA-directed RNA polymerase I subunit RPA2" evidence="21">
    <location>
        <begin position="598"/>
        <end position="655"/>
    </location>
</feature>
<evidence type="ECO:0000256" key="14">
    <source>
        <dbReference type="RuleBase" id="RU363031"/>
    </source>
</evidence>
<keyword evidence="10" id="KW-0539">Nucleus</keyword>
<accession>A0A8K0JEL7</accession>
<dbReference type="Gene3D" id="3.90.1070.20">
    <property type="match status" value="1"/>
</dbReference>
<comment type="similarity">
    <text evidence="2 13">Belongs to the RNA polymerase beta chain family.</text>
</comment>
<dbReference type="Proteomes" id="UP000812966">
    <property type="component" value="Unassembled WGS sequence"/>
</dbReference>
<evidence type="ECO:0000256" key="6">
    <source>
        <dbReference type="ARBA" id="ARBA00022723"/>
    </source>
</evidence>
<feature type="domain" description="DNA-directed RNA polymerase subunit 2 hybrid-binding" evidence="16">
    <location>
        <begin position="704"/>
        <end position="1072"/>
    </location>
</feature>
<evidence type="ECO:0000256" key="13">
    <source>
        <dbReference type="RuleBase" id="RU000434"/>
    </source>
</evidence>
<dbReference type="SUPFAM" id="SSF64484">
    <property type="entry name" value="beta and beta-prime subunits of DNA dependent RNA-polymerase"/>
    <property type="match status" value="1"/>
</dbReference>
<evidence type="ECO:0000256" key="7">
    <source>
        <dbReference type="ARBA" id="ARBA00022771"/>
    </source>
</evidence>
<evidence type="ECO:0000256" key="1">
    <source>
        <dbReference type="ARBA" id="ARBA00004604"/>
    </source>
</evidence>
<organism evidence="22 23">
    <name type="scientific">Filobasidium floriforme</name>
    <dbReference type="NCBI Taxonomy" id="5210"/>
    <lineage>
        <taxon>Eukaryota</taxon>
        <taxon>Fungi</taxon>
        <taxon>Dikarya</taxon>
        <taxon>Basidiomycota</taxon>
        <taxon>Agaricomycotina</taxon>
        <taxon>Tremellomycetes</taxon>
        <taxon>Filobasidiales</taxon>
        <taxon>Filobasidiaceae</taxon>
        <taxon>Filobasidium</taxon>
    </lineage>
</organism>
<dbReference type="InterPro" id="IPR037034">
    <property type="entry name" value="RNA_pol_Rpb2_2_sf"/>
</dbReference>
<evidence type="ECO:0000313" key="23">
    <source>
        <dbReference type="Proteomes" id="UP000812966"/>
    </source>
</evidence>
<dbReference type="Gene3D" id="3.90.1100.10">
    <property type="match status" value="1"/>
</dbReference>
<dbReference type="InterPro" id="IPR007121">
    <property type="entry name" value="RNA_pol_bsu_CS"/>
</dbReference>
<keyword evidence="5 14" id="KW-0548">Nucleotidyltransferase</keyword>
<keyword evidence="6" id="KW-0479">Metal-binding</keyword>
<evidence type="ECO:0000256" key="9">
    <source>
        <dbReference type="ARBA" id="ARBA00023163"/>
    </source>
</evidence>
<dbReference type="Pfam" id="PF04565">
    <property type="entry name" value="RNA_pol_Rpb2_3"/>
    <property type="match status" value="1"/>
</dbReference>
<dbReference type="Pfam" id="PF00562">
    <property type="entry name" value="RNA_pol_Rpb2_6"/>
    <property type="match status" value="1"/>
</dbReference>
<name>A0A8K0JEL7_9TREE</name>
<comment type="subcellular location">
    <subcellularLocation>
        <location evidence="1">Nucleus</location>
        <location evidence="1">Nucleolus</location>
    </subcellularLocation>
</comment>
<evidence type="ECO:0000256" key="15">
    <source>
        <dbReference type="SAM" id="MobiDB-lite"/>
    </source>
</evidence>
<dbReference type="CDD" id="cd00653">
    <property type="entry name" value="RNA_pol_B_RPB2"/>
    <property type="match status" value="1"/>
</dbReference>
<dbReference type="EC" id="2.7.7.6" evidence="14"/>
<dbReference type="InterPro" id="IPR007642">
    <property type="entry name" value="RNA_pol_Rpb2_2"/>
</dbReference>
<feature type="domain" description="RNA polymerase Rpb2" evidence="18">
    <location>
        <begin position="232"/>
        <end position="407"/>
    </location>
</feature>
<feature type="domain" description="RNA polymerase beta subunit protrusion" evidence="19">
    <location>
        <begin position="46"/>
        <end position="453"/>
    </location>
</feature>
<evidence type="ECO:0000256" key="10">
    <source>
        <dbReference type="ARBA" id="ARBA00023242"/>
    </source>
</evidence>
<dbReference type="EMBL" id="JABELV010000270">
    <property type="protein sequence ID" value="KAG7527532.1"/>
    <property type="molecule type" value="Genomic_DNA"/>
</dbReference>
<dbReference type="GO" id="GO:0000428">
    <property type="term" value="C:DNA-directed RNA polymerase complex"/>
    <property type="evidence" value="ECO:0007669"/>
    <property type="project" value="UniProtKB-KW"/>
</dbReference>
<comment type="caution">
    <text evidence="22">The sequence shown here is derived from an EMBL/GenBank/DDBJ whole genome shotgun (WGS) entry which is preliminary data.</text>
</comment>
<feature type="compositionally biased region" description="Basic and acidic residues" evidence="15">
    <location>
        <begin position="22"/>
        <end position="38"/>
    </location>
</feature>
<evidence type="ECO:0000256" key="4">
    <source>
        <dbReference type="ARBA" id="ARBA00022679"/>
    </source>
</evidence>
<keyword evidence="7" id="KW-0863">Zinc-finger</keyword>
<dbReference type="Pfam" id="PF04561">
    <property type="entry name" value="RNA_pol_Rpb2_2"/>
    <property type="match status" value="1"/>
</dbReference>
<dbReference type="InterPro" id="IPR007645">
    <property type="entry name" value="RNA_pol_Rpb2_3"/>
</dbReference>
<dbReference type="InterPro" id="IPR037033">
    <property type="entry name" value="DNA-dir_RNAP_su2_hyb_sf"/>
</dbReference>
<comment type="catalytic activity">
    <reaction evidence="12">
        <text>RNA(n) + a ribonucleoside 5'-triphosphate = RNA(n+1) + diphosphate</text>
        <dbReference type="Rhea" id="RHEA:21248"/>
        <dbReference type="Rhea" id="RHEA-COMP:14527"/>
        <dbReference type="Rhea" id="RHEA-COMP:17342"/>
        <dbReference type="ChEBI" id="CHEBI:33019"/>
        <dbReference type="ChEBI" id="CHEBI:61557"/>
        <dbReference type="ChEBI" id="CHEBI:140395"/>
        <dbReference type="EC" id="2.7.7.6"/>
    </reaction>
    <physiologicalReaction direction="left-to-right" evidence="12">
        <dbReference type="Rhea" id="RHEA:21249"/>
    </physiologicalReaction>
</comment>
<dbReference type="AlphaFoldDB" id="A0A8K0JEL7"/>
<dbReference type="Pfam" id="PF06883">
    <property type="entry name" value="RNA_pol_Rpa2_4"/>
    <property type="match status" value="1"/>
</dbReference>
<dbReference type="InterPro" id="IPR007644">
    <property type="entry name" value="RNA_pol_bsu_protrusion"/>
</dbReference>
<dbReference type="Gene3D" id="2.40.270.10">
    <property type="entry name" value="DNA-directed RNA polymerase, subunit 2, domain 6"/>
    <property type="match status" value="1"/>
</dbReference>
<dbReference type="FunFam" id="2.40.270.10:FF:000011">
    <property type="entry name" value="DNA-directed RNA polymerase subunit beta"/>
    <property type="match status" value="1"/>
</dbReference>
<dbReference type="FunFam" id="3.90.1110.10:FF:000007">
    <property type="entry name" value="DNA-directed RNA polymerase subunit beta"/>
    <property type="match status" value="1"/>
</dbReference>
<evidence type="ECO:0000259" key="18">
    <source>
        <dbReference type="Pfam" id="PF04561"/>
    </source>
</evidence>
<comment type="function">
    <text evidence="11">DNA-dependent RNA polymerase catalyzes the transcription of DNA into RNA using the four ribonucleoside triphosphates as substrates. Second largest core component of RNA polymerase I which synthesizes ribosomal RNA precursors. Proposed to contribute to the polymerase catalytic activity and forms the polymerase active center together with the largest subunit. Pol I is composed of mobile elements and RPA2 is part of the core element with the central large cleft and probably a clamp element that moves to open and close the cleft.</text>
</comment>
<dbReference type="GO" id="GO:0008270">
    <property type="term" value="F:zinc ion binding"/>
    <property type="evidence" value="ECO:0007669"/>
    <property type="project" value="UniProtKB-KW"/>
</dbReference>
<evidence type="ECO:0000259" key="19">
    <source>
        <dbReference type="Pfam" id="PF04563"/>
    </source>
</evidence>
<dbReference type="FunFam" id="3.90.1100.10:FF:000008">
    <property type="entry name" value="DNA-directed RNA polymerase subunit beta"/>
    <property type="match status" value="1"/>
</dbReference>
<dbReference type="Pfam" id="PF04560">
    <property type="entry name" value="RNA_pol_Rpb2_7"/>
    <property type="match status" value="1"/>
</dbReference>
<dbReference type="FunFam" id="2.40.50.150:FF:000004">
    <property type="entry name" value="DNA-directed RNA polymerase subunit beta"/>
    <property type="match status" value="1"/>
</dbReference>
<evidence type="ECO:0000259" key="21">
    <source>
        <dbReference type="Pfam" id="PF06883"/>
    </source>
</evidence>
<dbReference type="GO" id="GO:0005730">
    <property type="term" value="C:nucleolus"/>
    <property type="evidence" value="ECO:0007669"/>
    <property type="project" value="UniProtKB-SubCell"/>
</dbReference>
<dbReference type="PROSITE" id="PS01166">
    <property type="entry name" value="RNA_POL_BETA"/>
    <property type="match status" value="1"/>
</dbReference>
<dbReference type="GO" id="GO:0032549">
    <property type="term" value="F:ribonucleoside binding"/>
    <property type="evidence" value="ECO:0007669"/>
    <property type="project" value="InterPro"/>
</dbReference>
<evidence type="ECO:0000259" key="17">
    <source>
        <dbReference type="Pfam" id="PF04560"/>
    </source>
</evidence>
<dbReference type="InterPro" id="IPR007120">
    <property type="entry name" value="DNA-dir_RNAP_su2_dom"/>
</dbReference>
<evidence type="ECO:0000256" key="2">
    <source>
        <dbReference type="ARBA" id="ARBA00006835"/>
    </source>
</evidence>
<evidence type="ECO:0000259" key="16">
    <source>
        <dbReference type="Pfam" id="PF00562"/>
    </source>
</evidence>
<dbReference type="InterPro" id="IPR014724">
    <property type="entry name" value="RNA_pol_RPB2_OB-fold"/>
</dbReference>
<dbReference type="InterPro" id="IPR015712">
    <property type="entry name" value="DNA-dir_RNA_pol_su2"/>
</dbReference>
<keyword evidence="4 14" id="KW-0808">Transferase</keyword>
<dbReference type="GO" id="GO:0003677">
    <property type="term" value="F:DNA binding"/>
    <property type="evidence" value="ECO:0007669"/>
    <property type="project" value="InterPro"/>
</dbReference>
<gene>
    <name evidence="22" type="ORF">FFLO_06836</name>
</gene>
<evidence type="ECO:0000256" key="8">
    <source>
        <dbReference type="ARBA" id="ARBA00022833"/>
    </source>
</evidence>
<feature type="region of interest" description="Disordered" evidence="15">
    <location>
        <begin position="1"/>
        <end position="38"/>
    </location>
</feature>